<dbReference type="InterPro" id="IPR017925">
    <property type="entry name" value="DHFR_CS"/>
</dbReference>
<feature type="domain" description="DHFR" evidence="8">
    <location>
        <begin position="10"/>
        <end position="230"/>
    </location>
</feature>
<dbReference type="GO" id="GO:0046452">
    <property type="term" value="P:dihydrofolate metabolic process"/>
    <property type="evidence" value="ECO:0007669"/>
    <property type="project" value="TreeGrafter"/>
</dbReference>
<evidence type="ECO:0000256" key="5">
    <source>
        <dbReference type="ARBA" id="ARBA00022857"/>
    </source>
</evidence>
<evidence type="ECO:0000256" key="7">
    <source>
        <dbReference type="RuleBase" id="RU004474"/>
    </source>
</evidence>
<dbReference type="GO" id="GO:0006730">
    <property type="term" value="P:one-carbon metabolic process"/>
    <property type="evidence" value="ECO:0007669"/>
    <property type="project" value="UniProtKB-KW"/>
</dbReference>
<evidence type="ECO:0000256" key="2">
    <source>
        <dbReference type="ARBA" id="ARBA00012856"/>
    </source>
</evidence>
<reference evidence="9" key="1">
    <citation type="submission" date="2022-07" db="EMBL/GenBank/DDBJ databases">
        <title>Phylogenomic reconstructions and comparative analyses of Kickxellomycotina fungi.</title>
        <authorList>
            <person name="Reynolds N.K."/>
            <person name="Stajich J.E."/>
            <person name="Barry K."/>
            <person name="Grigoriev I.V."/>
            <person name="Crous P."/>
            <person name="Smith M.E."/>
        </authorList>
    </citation>
    <scope>NUCLEOTIDE SEQUENCE</scope>
    <source>
        <strain evidence="9">NBRC 100468</strain>
    </source>
</reference>
<keyword evidence="6" id="KW-0560">Oxidoreductase</keyword>
<evidence type="ECO:0000256" key="1">
    <source>
        <dbReference type="ARBA" id="ARBA00004903"/>
    </source>
</evidence>
<comment type="caution">
    <text evidence="9">The sequence shown here is derived from an EMBL/GenBank/DDBJ whole genome shotgun (WGS) entry which is preliminary data.</text>
</comment>
<dbReference type="PROSITE" id="PS51330">
    <property type="entry name" value="DHFR_2"/>
    <property type="match status" value="1"/>
</dbReference>
<gene>
    <name evidence="9" type="ORF">H4219_000893</name>
</gene>
<evidence type="ECO:0000256" key="3">
    <source>
        <dbReference type="ARBA" id="ARBA00018886"/>
    </source>
</evidence>
<dbReference type="AlphaFoldDB" id="A0A9W8A7Z3"/>
<dbReference type="GO" id="GO:0050661">
    <property type="term" value="F:NADP binding"/>
    <property type="evidence" value="ECO:0007669"/>
    <property type="project" value="InterPro"/>
</dbReference>
<dbReference type="CDD" id="cd00209">
    <property type="entry name" value="DHFR"/>
    <property type="match status" value="1"/>
</dbReference>
<comment type="similarity">
    <text evidence="7">Belongs to the dihydrofolate reductase family.</text>
</comment>
<organism evidence="9 10">
    <name type="scientific">Mycoemilia scoparia</name>
    <dbReference type="NCBI Taxonomy" id="417184"/>
    <lineage>
        <taxon>Eukaryota</taxon>
        <taxon>Fungi</taxon>
        <taxon>Fungi incertae sedis</taxon>
        <taxon>Zoopagomycota</taxon>
        <taxon>Kickxellomycotina</taxon>
        <taxon>Kickxellomycetes</taxon>
        <taxon>Kickxellales</taxon>
        <taxon>Kickxellaceae</taxon>
        <taxon>Mycoemilia</taxon>
    </lineage>
</organism>
<dbReference type="EC" id="1.5.1.3" evidence="2"/>
<dbReference type="InterPro" id="IPR012259">
    <property type="entry name" value="DHFR"/>
</dbReference>
<dbReference type="PANTHER" id="PTHR48069:SF3">
    <property type="entry name" value="DIHYDROFOLATE REDUCTASE"/>
    <property type="match status" value="1"/>
</dbReference>
<evidence type="ECO:0000259" key="8">
    <source>
        <dbReference type="PROSITE" id="PS51330"/>
    </source>
</evidence>
<dbReference type="OrthoDB" id="414698at2759"/>
<evidence type="ECO:0000256" key="6">
    <source>
        <dbReference type="ARBA" id="ARBA00023002"/>
    </source>
</evidence>
<keyword evidence="4" id="KW-0554">One-carbon metabolism</keyword>
<comment type="pathway">
    <text evidence="1">Cofactor biosynthesis; tetrahydrofolate biosynthesis; 5,6,7,8-tetrahydrofolate from 7,8-dihydrofolate: step 1/1.</text>
</comment>
<evidence type="ECO:0000313" key="9">
    <source>
        <dbReference type="EMBL" id="KAJ1921035.1"/>
    </source>
</evidence>
<dbReference type="GO" id="GO:0004146">
    <property type="term" value="F:dihydrofolate reductase activity"/>
    <property type="evidence" value="ECO:0007669"/>
    <property type="project" value="UniProtKB-EC"/>
</dbReference>
<name>A0A9W8A7Z3_9FUNG</name>
<keyword evidence="10" id="KW-1185">Reference proteome</keyword>
<dbReference type="PROSITE" id="PS00075">
    <property type="entry name" value="DHFR_1"/>
    <property type="match status" value="1"/>
</dbReference>
<dbReference type="PRINTS" id="PR00070">
    <property type="entry name" value="DHFR"/>
</dbReference>
<dbReference type="GO" id="GO:0005739">
    <property type="term" value="C:mitochondrion"/>
    <property type="evidence" value="ECO:0007669"/>
    <property type="project" value="TreeGrafter"/>
</dbReference>
<proteinExistence type="inferred from homology"/>
<dbReference type="PANTHER" id="PTHR48069">
    <property type="entry name" value="DIHYDROFOLATE REDUCTASE"/>
    <property type="match status" value="1"/>
</dbReference>
<dbReference type="Pfam" id="PF00186">
    <property type="entry name" value="DHFR_1"/>
    <property type="match status" value="2"/>
</dbReference>
<dbReference type="SUPFAM" id="SSF53597">
    <property type="entry name" value="Dihydrofolate reductase-like"/>
    <property type="match status" value="1"/>
</dbReference>
<dbReference type="InterPro" id="IPR001796">
    <property type="entry name" value="DHFR_dom"/>
</dbReference>
<dbReference type="GO" id="GO:0046654">
    <property type="term" value="P:tetrahydrofolate biosynthetic process"/>
    <property type="evidence" value="ECO:0007669"/>
    <property type="project" value="InterPro"/>
</dbReference>
<accession>A0A9W8A7Z3</accession>
<evidence type="ECO:0000256" key="4">
    <source>
        <dbReference type="ARBA" id="ARBA00022563"/>
    </source>
</evidence>
<protein>
    <recommendedName>
        <fullName evidence="3">Dihydrofolate reductase</fullName>
        <ecNumber evidence="2">1.5.1.3</ecNumber>
    </recommendedName>
</protein>
<keyword evidence="5" id="KW-0521">NADP</keyword>
<dbReference type="InterPro" id="IPR024072">
    <property type="entry name" value="DHFR-like_dom_sf"/>
</dbReference>
<evidence type="ECO:0000313" key="10">
    <source>
        <dbReference type="Proteomes" id="UP001150538"/>
    </source>
</evidence>
<sequence>MPSTNTPKRVIKVIVAAAQNNAIGRNSDIPWQLKNELAYFTKMTRTIKLPKDLQKENNQVTKDATYVYFGDKKKRVLNACIMGRRSWESIPLKFRPLNHRYNIVLTSNKDLLAKENSPLVAQAKDLDEALQLIDELNNNSHSDIYIQDVFAIGGHGVYKASMESPNQVELFLTRVQFPEADSCDTFFPEINSNIFSRQSFEALQERVPFEIQKGVVQENGLQYEYQLFLKS</sequence>
<dbReference type="Gene3D" id="3.40.430.10">
    <property type="entry name" value="Dihydrofolate Reductase, subunit A"/>
    <property type="match status" value="1"/>
</dbReference>
<dbReference type="EMBL" id="JANBPU010000007">
    <property type="protein sequence ID" value="KAJ1921035.1"/>
    <property type="molecule type" value="Genomic_DNA"/>
</dbReference>
<dbReference type="GO" id="GO:0046655">
    <property type="term" value="P:folic acid metabolic process"/>
    <property type="evidence" value="ECO:0007669"/>
    <property type="project" value="TreeGrafter"/>
</dbReference>
<dbReference type="Proteomes" id="UP001150538">
    <property type="component" value="Unassembled WGS sequence"/>
</dbReference>